<dbReference type="InterPro" id="IPR015330">
    <property type="entry name" value="DNA_primase/pol_bifunc_N"/>
</dbReference>
<protein>
    <submittedName>
        <fullName evidence="2">Virulence-associated E</fullName>
    </submittedName>
</protein>
<evidence type="ECO:0000259" key="1">
    <source>
        <dbReference type="SMART" id="SM00943"/>
    </source>
</evidence>
<dbReference type="EMBL" id="LR797397">
    <property type="protein sequence ID" value="CAB4213364.1"/>
    <property type="molecule type" value="Genomic_DNA"/>
</dbReference>
<reference evidence="2" key="1">
    <citation type="submission" date="2020-05" db="EMBL/GenBank/DDBJ databases">
        <authorList>
            <person name="Chiriac C."/>
            <person name="Salcher M."/>
            <person name="Ghai R."/>
            <person name="Kavagutti S V."/>
        </authorList>
    </citation>
    <scope>NUCLEOTIDE SEQUENCE</scope>
</reference>
<dbReference type="PANTHER" id="PTHR34985">
    <property type="entry name" value="SLR0554 PROTEIN"/>
    <property type="match status" value="1"/>
</dbReference>
<organism evidence="2">
    <name type="scientific">uncultured Caudovirales phage</name>
    <dbReference type="NCBI Taxonomy" id="2100421"/>
    <lineage>
        <taxon>Viruses</taxon>
        <taxon>Duplodnaviria</taxon>
        <taxon>Heunggongvirae</taxon>
        <taxon>Uroviricota</taxon>
        <taxon>Caudoviricetes</taxon>
        <taxon>Peduoviridae</taxon>
        <taxon>Maltschvirus</taxon>
        <taxon>Maltschvirus maltsch</taxon>
    </lineage>
</organism>
<name>A0A6J5SHK9_9CAUD</name>
<feature type="domain" description="DNA primase/polymerase bifunctional N-terminal" evidence="1">
    <location>
        <begin position="10"/>
        <end position="170"/>
    </location>
</feature>
<dbReference type="Pfam" id="PF08708">
    <property type="entry name" value="PriCT_1"/>
    <property type="match status" value="1"/>
</dbReference>
<dbReference type="SMART" id="SM00943">
    <property type="entry name" value="Prim-Pol"/>
    <property type="match status" value="1"/>
</dbReference>
<dbReference type="InterPro" id="IPR007936">
    <property type="entry name" value="VapE-like_dom"/>
</dbReference>
<dbReference type="InterPro" id="IPR014820">
    <property type="entry name" value="PriCT_1"/>
</dbReference>
<proteinExistence type="predicted"/>
<accession>A0A6J5SHK9</accession>
<dbReference type="PANTHER" id="PTHR34985:SF1">
    <property type="entry name" value="SLR0554 PROTEIN"/>
    <property type="match status" value="1"/>
</dbReference>
<dbReference type="SUPFAM" id="SSF56747">
    <property type="entry name" value="Prim-pol domain"/>
    <property type="match status" value="1"/>
</dbReference>
<gene>
    <name evidence="2" type="ORF">UFOVP1451_26</name>
</gene>
<sequence>MQNHKLLEVAQNYINNGFTIIPLKEKIPTQSNWQKTLWTPLLDPICYSCNSLGFLIPDEIIVLDVDNHSEENKGWTALENLSKDYDYDFVANAGIIVETARGGLHLYYKNPIKEAKIINCFPDPKFEGLEFKGKGRQVLIPESMLSSGQKYSFEMLSGDFSQIKDLPENLLLNIIRQKGNLKDEEIAGEATDSPTDFLRFQNYLANQQMIRSGNRNNALYVMAAYAKNLGLSPKKMAKTLLDWNNKNVFPPLEPSELAEVINNAYHYSASGAGILSINSVFKDGAEVEPVKTLAPKEAKAQLAELEEFKDWKQTLIMSAGKVSRANFGIRNTEIYLENLEEFKGKLALNQFTSDTVWRELPTWIRKADIEARQLTPNEVAITDDDVIRIRDILNNYGFDPNTGQIIEAARNVSLKRPFHPVKELLESLPAWDGTPRLERFFPDLCGAKDSIYTREIGKKVFVAVVSRIYKPGCKFDYLPIFVGEQGIGKSTLIKLMALKPAWFSDSLGDIENKDVILQMRSKLIIENGELTMFNKKEVTSQKAFLSRSTDRARLPYDRLPRDLPRQCVIISSTNESKFLIDETGNRRMWPIEMMSIKLEEVARQIPQLYAEALVLFAKGEEIFLDNEEAAIEAETEQMARYKNDEWQDKIVEWIVASKLEFVRISDIWGKCFGFDIRYLDMKAQKRIGAILRILKWTVSSRRVDGIPTHGYVRPTFNGE</sequence>
<evidence type="ECO:0000313" key="2">
    <source>
        <dbReference type="EMBL" id="CAB4213364.1"/>
    </source>
</evidence>
<dbReference type="Pfam" id="PF05272">
    <property type="entry name" value="VapE-like_dom"/>
    <property type="match status" value="1"/>
</dbReference>
<dbReference type="Pfam" id="PF09250">
    <property type="entry name" value="Prim-Pol"/>
    <property type="match status" value="1"/>
</dbReference>